<dbReference type="Pfam" id="PF18813">
    <property type="entry name" value="PBECR4"/>
    <property type="match status" value="1"/>
</dbReference>
<dbReference type="EMBL" id="RQSP01000010">
    <property type="protein sequence ID" value="KAB5607569.1"/>
    <property type="molecule type" value="Genomic_DNA"/>
</dbReference>
<name>A0A5N5RKE2_9BIFI</name>
<dbReference type="AlphaFoldDB" id="A0A5N5RKE2"/>
<evidence type="ECO:0000313" key="3">
    <source>
        <dbReference type="Proteomes" id="UP000326336"/>
    </source>
</evidence>
<dbReference type="InterPro" id="IPR041420">
    <property type="entry name" value="PBECR4"/>
</dbReference>
<reference evidence="2 3" key="1">
    <citation type="journal article" date="2019" name="Int. J. Syst. Evol. Microbiol.">
        <title>Bifidobacterium jacchi sp. nov., isolated from the faeces of a baby common marmoset (Callithrix jacchus).</title>
        <authorList>
            <person name="Modesto M."/>
            <person name="Watanabe K."/>
            <person name="Arita M."/>
            <person name="Satti M."/>
            <person name="Oki K."/>
            <person name="Sciavilla P."/>
            <person name="Patavino C."/>
            <person name="Camma C."/>
            <person name="Michelini S."/>
            <person name="Sgorbati B."/>
            <person name="Mattarelli P."/>
        </authorList>
    </citation>
    <scope>NUCLEOTIDE SEQUENCE [LARGE SCALE GENOMIC DNA]</scope>
    <source>
        <strain evidence="2 3">MRM 9.3</strain>
    </source>
</reference>
<keyword evidence="3" id="KW-1185">Reference proteome</keyword>
<protein>
    <recommendedName>
        <fullName evidence="1">Phage-Barnase-EndoU-ColicinE5/D-RelE like nuclease 4 domain-containing protein</fullName>
    </recommendedName>
</protein>
<gene>
    <name evidence="2" type="ORF">EHS19_04465</name>
</gene>
<proteinExistence type="predicted"/>
<dbReference type="RefSeq" id="WP_151916586.1">
    <property type="nucleotide sequence ID" value="NZ_RQSP01000010.1"/>
</dbReference>
<evidence type="ECO:0000313" key="2">
    <source>
        <dbReference type="EMBL" id="KAB5607569.1"/>
    </source>
</evidence>
<evidence type="ECO:0000259" key="1">
    <source>
        <dbReference type="Pfam" id="PF18813"/>
    </source>
</evidence>
<organism evidence="2 3">
    <name type="scientific">Bifidobacterium jacchi</name>
    <dbReference type="NCBI Taxonomy" id="2490545"/>
    <lineage>
        <taxon>Bacteria</taxon>
        <taxon>Bacillati</taxon>
        <taxon>Actinomycetota</taxon>
        <taxon>Actinomycetes</taxon>
        <taxon>Bifidobacteriales</taxon>
        <taxon>Bifidobacteriaceae</taxon>
        <taxon>Bifidobacterium</taxon>
    </lineage>
</organism>
<dbReference type="Proteomes" id="UP000326336">
    <property type="component" value="Unassembled WGS sequence"/>
</dbReference>
<feature type="domain" description="Phage-Barnase-EndoU-ColicinE5/D-RelE like nuclease 4" evidence="1">
    <location>
        <begin position="21"/>
        <end position="107"/>
    </location>
</feature>
<accession>A0A5N5RKE2</accession>
<sequence length="183" mass="20111">MRKPTDRQIRQWIPVMESASRLYQARLHHHLVLYCTGTPVLDVAIEEPQFMHLCGVANYHSAVSGNHGPQGFLTDAIAGKIDGAGLRFRDHPDDIKTKMAVIGQALETGNITLVVRSSYRGMCAFFGNTQWSIGVYATKTASSYVPEGKVTLPGSLTNRPTDWAGFPDRGCTVLNVTNIRVLP</sequence>
<comment type="caution">
    <text evidence="2">The sequence shown here is derived from an EMBL/GenBank/DDBJ whole genome shotgun (WGS) entry which is preliminary data.</text>
</comment>